<evidence type="ECO:0000259" key="9">
    <source>
        <dbReference type="Pfam" id="PF04586"/>
    </source>
</evidence>
<accession>A0A6J5RFH1</accession>
<name>A0A6J5RFH1_9CAUD</name>
<keyword evidence="6" id="KW-1273">Viral capsid maturation</keyword>
<evidence type="ECO:0000313" key="11">
    <source>
        <dbReference type="EMBL" id="CAB4184893.1"/>
    </source>
</evidence>
<evidence type="ECO:0000256" key="2">
    <source>
        <dbReference type="ARBA" id="ARBA00022612"/>
    </source>
</evidence>
<feature type="domain" description="Ferritin/DPS" evidence="8">
    <location>
        <begin position="213"/>
        <end position="349"/>
    </location>
</feature>
<dbReference type="InterPro" id="IPR002177">
    <property type="entry name" value="DPS_DNA-bd"/>
</dbReference>
<evidence type="ECO:0000259" key="8">
    <source>
        <dbReference type="Pfam" id="PF00210"/>
    </source>
</evidence>
<dbReference type="GO" id="GO:0008199">
    <property type="term" value="F:ferric iron binding"/>
    <property type="evidence" value="ECO:0007669"/>
    <property type="project" value="InterPro"/>
</dbReference>
<evidence type="ECO:0000256" key="4">
    <source>
        <dbReference type="ARBA" id="ARBA00022801"/>
    </source>
</evidence>
<dbReference type="CDD" id="cd01043">
    <property type="entry name" value="DPS"/>
    <property type="match status" value="1"/>
</dbReference>
<evidence type="ECO:0000313" key="13">
    <source>
        <dbReference type="EMBL" id="CAB5231188.1"/>
    </source>
</evidence>
<evidence type="ECO:0000313" key="12">
    <source>
        <dbReference type="EMBL" id="CAB4192368.1"/>
    </source>
</evidence>
<proteinExistence type="inferred from homology"/>
<dbReference type="EMBL" id="LR797185">
    <property type="protein sequence ID" value="CAB4192368.1"/>
    <property type="molecule type" value="Genomic_DNA"/>
</dbReference>
<evidence type="ECO:0000256" key="3">
    <source>
        <dbReference type="ARBA" id="ARBA00022670"/>
    </source>
</evidence>
<dbReference type="EMBL" id="LR797071">
    <property type="protein sequence ID" value="CAB4184893.1"/>
    <property type="molecule type" value="Genomic_DNA"/>
</dbReference>
<protein>
    <submittedName>
        <fullName evidence="12">DNA-binding protein Dps</fullName>
    </submittedName>
</protein>
<dbReference type="GO" id="GO:0046797">
    <property type="term" value="P:viral procapsid maturation"/>
    <property type="evidence" value="ECO:0007669"/>
    <property type="project" value="UniProtKB-KW"/>
</dbReference>
<dbReference type="InterPro" id="IPR054613">
    <property type="entry name" value="Peptidase_S78_dom"/>
</dbReference>
<evidence type="ECO:0000256" key="7">
    <source>
        <dbReference type="SAM" id="MobiDB-lite"/>
    </source>
</evidence>
<comment type="similarity">
    <text evidence="1">Belongs to the Dps family.</text>
</comment>
<dbReference type="GO" id="GO:0008233">
    <property type="term" value="F:peptidase activity"/>
    <property type="evidence" value="ECO:0007669"/>
    <property type="project" value="UniProtKB-KW"/>
</dbReference>
<dbReference type="InterPro" id="IPR012347">
    <property type="entry name" value="Ferritin-like"/>
</dbReference>
<dbReference type="InterPro" id="IPR008331">
    <property type="entry name" value="Ferritin_DPS_dom"/>
</dbReference>
<dbReference type="Gene3D" id="1.20.1260.10">
    <property type="match status" value="1"/>
</dbReference>
<dbReference type="SUPFAM" id="SSF47240">
    <property type="entry name" value="Ferritin-like"/>
    <property type="match status" value="1"/>
</dbReference>
<dbReference type="PANTHER" id="PTHR42932:SF3">
    <property type="entry name" value="DNA PROTECTION DURING STARVATION PROTEIN"/>
    <property type="match status" value="1"/>
</dbReference>
<dbReference type="Pfam" id="PF00210">
    <property type="entry name" value="Ferritin"/>
    <property type="match status" value="1"/>
</dbReference>
<keyword evidence="2" id="KW-1188">Viral release from host cell</keyword>
<keyword evidence="5" id="KW-0118">Viral capsid assembly</keyword>
<keyword evidence="12" id="KW-0238">DNA-binding</keyword>
<dbReference type="Pfam" id="PF04586">
    <property type="entry name" value="Peptidase_S78"/>
    <property type="match status" value="1"/>
</dbReference>
<dbReference type="EMBL" id="LR798428">
    <property type="protein sequence ID" value="CAB5231188.1"/>
    <property type="molecule type" value="Genomic_DNA"/>
</dbReference>
<gene>
    <name evidence="11" type="ORF">UFOVP1131_44</name>
    <name evidence="12" type="ORF">UFOVP1245_18</name>
    <name evidence="13" type="ORF">UFOVP1582_36</name>
    <name evidence="10" type="ORF">UFOVP966_58</name>
</gene>
<dbReference type="InterPro" id="IPR009078">
    <property type="entry name" value="Ferritin-like_SF"/>
</dbReference>
<keyword evidence="4" id="KW-0378">Hydrolase</keyword>
<evidence type="ECO:0000256" key="6">
    <source>
        <dbReference type="ARBA" id="ARBA00023045"/>
    </source>
</evidence>
<reference evidence="12" key="1">
    <citation type="submission" date="2020-05" db="EMBL/GenBank/DDBJ databases">
        <authorList>
            <person name="Chiriac C."/>
            <person name="Salcher M."/>
            <person name="Ghai R."/>
            <person name="Kavagutti S V."/>
        </authorList>
    </citation>
    <scope>NUCLEOTIDE SEQUENCE</scope>
</reference>
<dbReference type="EMBL" id="LR796919">
    <property type="protein sequence ID" value="CAB4174567.1"/>
    <property type="molecule type" value="Genomic_DNA"/>
</dbReference>
<evidence type="ECO:0000313" key="10">
    <source>
        <dbReference type="EMBL" id="CAB4174567.1"/>
    </source>
</evidence>
<feature type="domain" description="Prohead serine protease" evidence="9">
    <location>
        <begin position="102"/>
        <end position="172"/>
    </location>
</feature>
<organism evidence="12">
    <name type="scientific">uncultured Caudovirales phage</name>
    <dbReference type="NCBI Taxonomy" id="2100421"/>
    <lineage>
        <taxon>Viruses</taxon>
        <taxon>Duplodnaviria</taxon>
        <taxon>Heunggongvirae</taxon>
        <taxon>Uroviricota</taxon>
        <taxon>Caudoviricetes</taxon>
        <taxon>Peduoviridae</taxon>
        <taxon>Maltschvirus</taxon>
        <taxon>Maltschvirus maltsch</taxon>
    </lineage>
</organism>
<dbReference type="GO" id="GO:0006508">
    <property type="term" value="P:proteolysis"/>
    <property type="evidence" value="ECO:0007669"/>
    <property type="project" value="UniProtKB-KW"/>
</dbReference>
<sequence length="622" mass="66772">MDFKVFTNALKAYEGPNGDLFVTGTTSSTIRDLHGDEMTLNALQSMAETAKQNMTIFLNHNYMVPEDLFGSVTDARVVRRWDSTTNSDVCDLDIDVMVCKEDENPEAMRTYKAIKRGVKLGLSIGARVERVSKKKDSSTGEETYVIDSIKLMEASVVGIPANQRSYLQNAIKSLRSADATGDVEFSAVDVMEIAKAVEVEGQTSADKAPLVGALYNLLAEAAAFYLKAHGAHWNVVGEEFAQYHELFGEIYEDVHASLDPIAENLRKLNSPAPFELKDLARMSNDSAPADDYDAESLAEALYASNESLLENIMVAFKAATDANQQGIANFLADRQDMHQKWSWQLRASLAPEESEPEPAETPEAPEAADTEGEIIVGDAEKATRVTVTVTQSEDKETKKPDANENNQDEAVSAPSEVSKSEQENLVEAEPAAEVAPEADPVVEAPVEAPAEEPVAPVVEEANAAHEALQALGAVLVRASAGERAHILSKVAAFADGETATVAEAEVAEAVVTEGEAAADEVVEVAQDNVEAKGLDEVTAIAKSALDAAFAAQQEVSVIKSQLTELIAQKAKVESDLAKALDVVGRLMDLPSGRKSYSSASINSGTNAPWLSPVIQRMLDSQE</sequence>
<feature type="compositionally biased region" description="Low complexity" evidence="7">
    <location>
        <begin position="427"/>
        <end position="438"/>
    </location>
</feature>
<feature type="compositionally biased region" description="Basic and acidic residues" evidence="7">
    <location>
        <begin position="392"/>
        <end position="402"/>
    </location>
</feature>
<dbReference type="GO" id="GO:0003677">
    <property type="term" value="F:DNA binding"/>
    <property type="evidence" value="ECO:0007669"/>
    <property type="project" value="UniProtKB-KW"/>
</dbReference>
<evidence type="ECO:0000256" key="5">
    <source>
        <dbReference type="ARBA" id="ARBA00022950"/>
    </source>
</evidence>
<feature type="region of interest" description="Disordered" evidence="7">
    <location>
        <begin position="348"/>
        <end position="438"/>
    </location>
</feature>
<keyword evidence="3" id="KW-0645">Protease</keyword>
<dbReference type="PANTHER" id="PTHR42932">
    <property type="entry name" value="GENERAL STRESS PROTEIN 20U"/>
    <property type="match status" value="1"/>
</dbReference>
<evidence type="ECO:0000256" key="1">
    <source>
        <dbReference type="ARBA" id="ARBA00009497"/>
    </source>
</evidence>